<protein>
    <recommendedName>
        <fullName evidence="3">tRNA 2-thiouridine synthesizing protein C</fullName>
    </recommendedName>
</protein>
<name>A0A918NAB8_9GAMM</name>
<keyword evidence="2" id="KW-1185">Reference proteome</keyword>
<organism evidence="1 2">
    <name type="scientific">Saccharospirillum salsuginis</name>
    <dbReference type="NCBI Taxonomy" id="418750"/>
    <lineage>
        <taxon>Bacteria</taxon>
        <taxon>Pseudomonadati</taxon>
        <taxon>Pseudomonadota</taxon>
        <taxon>Gammaproteobacteria</taxon>
        <taxon>Oceanospirillales</taxon>
        <taxon>Saccharospirillaceae</taxon>
        <taxon>Saccharospirillum</taxon>
    </lineage>
</organism>
<dbReference type="RefSeq" id="WP_189608448.1">
    <property type="nucleotide sequence ID" value="NZ_BMXR01000004.1"/>
</dbReference>
<dbReference type="Gene3D" id="3.40.1260.10">
    <property type="entry name" value="DsrEFH-like"/>
    <property type="match status" value="1"/>
</dbReference>
<evidence type="ECO:0000313" key="1">
    <source>
        <dbReference type="EMBL" id="GGX53016.1"/>
    </source>
</evidence>
<accession>A0A918NAB8</accession>
<comment type="caution">
    <text evidence="1">The sequence shown here is derived from an EMBL/GenBank/DDBJ whole genome shotgun (WGS) entry which is preliminary data.</text>
</comment>
<reference evidence="1" key="1">
    <citation type="journal article" date="2014" name="Int. J. Syst. Evol. Microbiol.">
        <title>Complete genome sequence of Corynebacterium casei LMG S-19264T (=DSM 44701T), isolated from a smear-ripened cheese.</title>
        <authorList>
            <consortium name="US DOE Joint Genome Institute (JGI-PGF)"/>
            <person name="Walter F."/>
            <person name="Albersmeier A."/>
            <person name="Kalinowski J."/>
            <person name="Ruckert C."/>
        </authorList>
    </citation>
    <scope>NUCLEOTIDE SEQUENCE</scope>
    <source>
        <strain evidence="1">KCTC 22169</strain>
    </source>
</reference>
<proteinExistence type="predicted"/>
<dbReference type="InterPro" id="IPR027396">
    <property type="entry name" value="DsrEFH-like"/>
</dbReference>
<dbReference type="AlphaFoldDB" id="A0A918NAB8"/>
<dbReference type="Pfam" id="PF02635">
    <property type="entry name" value="DsrE"/>
    <property type="match status" value="1"/>
</dbReference>
<dbReference type="EMBL" id="BMXR01000004">
    <property type="protein sequence ID" value="GGX53016.1"/>
    <property type="molecule type" value="Genomic_DNA"/>
</dbReference>
<dbReference type="SUPFAM" id="SSF75169">
    <property type="entry name" value="DsrEFH-like"/>
    <property type="match status" value="1"/>
</dbReference>
<evidence type="ECO:0000313" key="2">
    <source>
        <dbReference type="Proteomes" id="UP000626148"/>
    </source>
</evidence>
<evidence type="ECO:0008006" key="3">
    <source>
        <dbReference type="Google" id="ProtNLM"/>
    </source>
</evidence>
<dbReference type="InterPro" id="IPR003787">
    <property type="entry name" value="Sulphur_relay_DsrE/F-like"/>
</dbReference>
<reference evidence="1" key="2">
    <citation type="submission" date="2020-09" db="EMBL/GenBank/DDBJ databases">
        <authorList>
            <person name="Sun Q."/>
            <person name="Kim S."/>
        </authorList>
    </citation>
    <scope>NUCLEOTIDE SEQUENCE</scope>
    <source>
        <strain evidence="1">KCTC 22169</strain>
    </source>
</reference>
<dbReference type="Proteomes" id="UP000626148">
    <property type="component" value="Unassembled WGS sequence"/>
</dbReference>
<gene>
    <name evidence="1" type="ORF">GCM10007392_20640</name>
</gene>
<sequence length="119" mass="13486">MKHPHYETVILVTQPTYQQRRSEEILEAIMSLALFDRSHCVVFWDQALSWLIPHQSPILGKSLSKQLSALPLYGSEALFYCDAHRDATLGDQPLAEEAEPLSLDGVAELLRTARHVEVF</sequence>